<comment type="function">
    <text evidence="1 16">Probable transporter of a GTP-driven Fe(2+) uptake system.</text>
</comment>
<dbReference type="Gene3D" id="3.40.50.300">
    <property type="entry name" value="P-loop containing nucleotide triphosphate hydrolases"/>
    <property type="match status" value="1"/>
</dbReference>
<dbReference type="Pfam" id="PF02421">
    <property type="entry name" value="FeoB_N"/>
    <property type="match status" value="1"/>
</dbReference>
<protein>
    <recommendedName>
        <fullName evidence="13 16">Ferrous iron transport protein B</fullName>
    </recommendedName>
</protein>
<evidence type="ECO:0000256" key="3">
    <source>
        <dbReference type="ARBA" id="ARBA00022448"/>
    </source>
</evidence>
<dbReference type="InterPro" id="IPR030389">
    <property type="entry name" value="G_FEOB_dom"/>
</dbReference>
<comment type="caution">
    <text evidence="16">Lacks conserved residue(s) required for the propagation of feature annotation.</text>
</comment>
<dbReference type="InterPro" id="IPR006073">
    <property type="entry name" value="GTP-bd"/>
</dbReference>
<evidence type="ECO:0000256" key="5">
    <source>
        <dbReference type="ARBA" id="ARBA00022496"/>
    </source>
</evidence>
<keyword evidence="7 14" id="KW-0547">Nucleotide-binding</keyword>
<evidence type="ECO:0000256" key="7">
    <source>
        <dbReference type="ARBA" id="ARBA00022741"/>
    </source>
</evidence>
<keyword evidence="15" id="KW-0460">Magnesium</keyword>
<feature type="transmembrane region" description="Helical" evidence="16">
    <location>
        <begin position="642"/>
        <end position="666"/>
    </location>
</feature>
<dbReference type="PRINTS" id="PR00326">
    <property type="entry name" value="GTP1OBG"/>
</dbReference>
<evidence type="ECO:0000256" key="10">
    <source>
        <dbReference type="ARBA" id="ARBA00023065"/>
    </source>
</evidence>
<evidence type="ECO:0000256" key="6">
    <source>
        <dbReference type="ARBA" id="ARBA00022692"/>
    </source>
</evidence>
<keyword evidence="4" id="KW-1003">Cell membrane</keyword>
<comment type="subcellular location">
    <subcellularLocation>
        <location evidence="16">Cell inner membrane</location>
        <topology evidence="16">Multi-pass membrane protein</topology>
    </subcellularLocation>
    <subcellularLocation>
        <location evidence="2">Cell membrane</location>
        <topology evidence="2">Multi-pass membrane protein</topology>
    </subcellularLocation>
</comment>
<reference evidence="18 19" key="1">
    <citation type="submission" date="2018-09" db="EMBL/GenBank/DDBJ databases">
        <title>Optimization and identification of Corynebacterium falsenii FN1-14 from fish paste.</title>
        <authorList>
            <person name="Daroonpunt R."/>
            <person name="Tanasupawat S."/>
        </authorList>
    </citation>
    <scope>NUCLEOTIDE SEQUENCE [LARGE SCALE GENOMIC DNA]</scope>
    <source>
        <strain evidence="18 19">FN1-14</strain>
    </source>
</reference>
<keyword evidence="12 16" id="KW-0472">Membrane</keyword>
<keyword evidence="9 16" id="KW-0408">Iron</keyword>
<dbReference type="PROSITE" id="PS51711">
    <property type="entry name" value="G_FEOB"/>
    <property type="match status" value="1"/>
</dbReference>
<feature type="transmembrane region" description="Helical" evidence="16">
    <location>
        <begin position="245"/>
        <end position="264"/>
    </location>
</feature>
<feature type="binding site" evidence="14">
    <location>
        <begin position="53"/>
        <end position="57"/>
    </location>
    <ligand>
        <name>GTP</name>
        <dbReference type="ChEBI" id="CHEBI:37565"/>
        <label>1</label>
    </ligand>
</feature>
<keyword evidence="5 16" id="KW-0410">Iron transport</keyword>
<organism evidence="18 19">
    <name type="scientific">Corynebacterium falsenii</name>
    <dbReference type="NCBI Taxonomy" id="108486"/>
    <lineage>
        <taxon>Bacteria</taxon>
        <taxon>Bacillati</taxon>
        <taxon>Actinomycetota</taxon>
        <taxon>Actinomycetes</taxon>
        <taxon>Mycobacteriales</taxon>
        <taxon>Corynebacteriaceae</taxon>
        <taxon>Corynebacterium</taxon>
    </lineage>
</organism>
<dbReference type="InterPro" id="IPR050860">
    <property type="entry name" value="FeoB_GTPase"/>
</dbReference>
<evidence type="ECO:0000256" key="15">
    <source>
        <dbReference type="PIRSR" id="PIRSR603373-2"/>
    </source>
</evidence>
<evidence type="ECO:0000313" key="18">
    <source>
        <dbReference type="EMBL" id="RIX34978.1"/>
    </source>
</evidence>
<name>A0A418Q7G4_9CORY</name>
<sequence length="667" mass="71058">MSMAGPSCHSTQSLAPSPPGTPVIALVGAPNAGKSTLFNALTRSKATMGNWPGTTVEISRGRWKTSEQLYDVIDYPGAYSLDPQSPDEEFTREHLVDRPQSERPDLVIVAVDASNLARGLYMVAQLAELPYRLVVVLTKVDVAASHGVTVDAQALEHAMGLPVVALDPRRRTLGAIEDVVEQQLNRPLESVVPVRDAGTTDGDATSDDLDFLAADARFEWVDRMVQASTTEDTPRRSFSDAIDRVVLHPFAGSIVFLAAMWLVFQITTTVAAPLQDGLDSFFNGTVATFVENAFDAAHITNGIVRGFVINGLIGGVGMVLTFAPLMAIMFLCLAILEDSGYMARAAVVADRVMRSIGLPGKAFLPLIVGFGCNVPAISATRVLSDAQHRIMTCLLVPFTSCSARLTVYVMIATIFFPSNSGTVVFAMYVISILLVVVAGLLLRNTLWKTMGSEPLVMDLPVCQLPTPRLALSVTWVRLKGFLKTAGGIIVATVAIIWALQSAPVVSGYSFADPDLEPRDSAYGAISQTIAPVFEPAGFGSWSLTGPLITGFVAKEAVISTWAQTYSVADPTADDSADGAAGGPGAQAAGTLSEKVRQDFDAASYGRTIPAVWAYMVFLLAYTPCVATLAAQRREIGLKWTAFGLVMQLTVAWLLAVAVFQGLSAIMA</sequence>
<dbReference type="InterPro" id="IPR011642">
    <property type="entry name" value="Gate_dom"/>
</dbReference>
<feature type="transmembrane region" description="Helical" evidence="16">
    <location>
        <begin position="611"/>
        <end position="630"/>
    </location>
</feature>
<feature type="transmembrane region" description="Helical" evidence="16">
    <location>
        <begin position="394"/>
        <end position="416"/>
    </location>
</feature>
<evidence type="ECO:0000256" key="4">
    <source>
        <dbReference type="ARBA" id="ARBA00022475"/>
    </source>
</evidence>
<dbReference type="NCBIfam" id="TIGR00437">
    <property type="entry name" value="feoB"/>
    <property type="match status" value="1"/>
</dbReference>
<keyword evidence="8 16" id="KW-1133">Transmembrane helix</keyword>
<evidence type="ECO:0000256" key="16">
    <source>
        <dbReference type="RuleBase" id="RU362098"/>
    </source>
</evidence>
<dbReference type="Pfam" id="PF07670">
    <property type="entry name" value="Gate"/>
    <property type="match status" value="2"/>
</dbReference>
<dbReference type="InterPro" id="IPR027417">
    <property type="entry name" value="P-loop_NTPase"/>
</dbReference>
<evidence type="ECO:0000256" key="1">
    <source>
        <dbReference type="ARBA" id="ARBA00003926"/>
    </source>
</evidence>
<feature type="domain" description="FeoB-type G" evidence="17">
    <location>
        <begin position="21"/>
        <end position="193"/>
    </location>
</feature>
<keyword evidence="10" id="KW-0406">Ion transport</keyword>
<dbReference type="GO" id="GO:0015093">
    <property type="term" value="F:ferrous iron transmembrane transporter activity"/>
    <property type="evidence" value="ECO:0007669"/>
    <property type="project" value="UniProtKB-UniRule"/>
</dbReference>
<dbReference type="Pfam" id="PF07664">
    <property type="entry name" value="FeoB_C"/>
    <property type="match status" value="1"/>
</dbReference>
<dbReference type="CDD" id="cd01879">
    <property type="entry name" value="FeoB"/>
    <property type="match status" value="1"/>
</dbReference>
<keyword evidence="6 16" id="KW-0812">Transmembrane</keyword>
<feature type="transmembrane region" description="Helical" evidence="16">
    <location>
        <begin position="312"/>
        <end position="336"/>
    </location>
</feature>
<dbReference type="OrthoDB" id="9809127at2"/>
<dbReference type="PANTHER" id="PTHR43185">
    <property type="entry name" value="FERROUS IRON TRANSPORT PROTEIN B"/>
    <property type="match status" value="1"/>
</dbReference>
<evidence type="ECO:0000256" key="9">
    <source>
        <dbReference type="ARBA" id="ARBA00023004"/>
    </source>
</evidence>
<dbReference type="PANTHER" id="PTHR43185:SF1">
    <property type="entry name" value="FE(2+) TRANSPORTER FEOB"/>
    <property type="match status" value="1"/>
</dbReference>
<proteinExistence type="inferred from homology"/>
<evidence type="ECO:0000256" key="11">
    <source>
        <dbReference type="ARBA" id="ARBA00023134"/>
    </source>
</evidence>
<dbReference type="InterPro" id="IPR003373">
    <property type="entry name" value="Fe2_transport_prot-B"/>
</dbReference>
<comment type="caution">
    <text evidence="18">The sequence shown here is derived from an EMBL/GenBank/DDBJ whole genome shotgun (WGS) entry which is preliminary data.</text>
</comment>
<feature type="binding site" evidence="15">
    <location>
        <position position="40"/>
    </location>
    <ligand>
        <name>Mg(2+)</name>
        <dbReference type="ChEBI" id="CHEBI:18420"/>
        <label>2</label>
    </ligand>
</feature>
<keyword evidence="3 16" id="KW-0813">Transport</keyword>
<accession>A0A418Q7G4</accession>
<gene>
    <name evidence="18" type="primary">feoB</name>
    <name evidence="18" type="ORF">D3M95_05870</name>
</gene>
<evidence type="ECO:0000313" key="19">
    <source>
        <dbReference type="Proteomes" id="UP000285278"/>
    </source>
</evidence>
<feature type="binding site" evidence="15">
    <location>
        <position position="42"/>
    </location>
    <ligand>
        <name>Mg(2+)</name>
        <dbReference type="ChEBI" id="CHEBI:18420"/>
        <label>2</label>
    </ligand>
</feature>
<dbReference type="InterPro" id="IPR011640">
    <property type="entry name" value="Fe2_transport_prot_B_C"/>
</dbReference>
<dbReference type="GO" id="GO:0005525">
    <property type="term" value="F:GTP binding"/>
    <property type="evidence" value="ECO:0007669"/>
    <property type="project" value="UniProtKB-KW"/>
</dbReference>
<evidence type="ECO:0000256" key="12">
    <source>
        <dbReference type="ARBA" id="ARBA00023136"/>
    </source>
</evidence>
<keyword evidence="19" id="KW-1185">Reference proteome</keyword>
<evidence type="ECO:0000256" key="2">
    <source>
        <dbReference type="ARBA" id="ARBA00004651"/>
    </source>
</evidence>
<dbReference type="Proteomes" id="UP000285278">
    <property type="component" value="Unassembled WGS sequence"/>
</dbReference>
<dbReference type="GO" id="GO:0046872">
    <property type="term" value="F:metal ion binding"/>
    <property type="evidence" value="ECO:0007669"/>
    <property type="project" value="UniProtKB-KW"/>
</dbReference>
<dbReference type="AlphaFoldDB" id="A0A418Q7G4"/>
<dbReference type="EMBL" id="QXJK01000005">
    <property type="protein sequence ID" value="RIX34978.1"/>
    <property type="molecule type" value="Genomic_DNA"/>
</dbReference>
<evidence type="ECO:0000256" key="14">
    <source>
        <dbReference type="PIRSR" id="PIRSR603373-1"/>
    </source>
</evidence>
<dbReference type="GO" id="GO:0005886">
    <property type="term" value="C:plasma membrane"/>
    <property type="evidence" value="ECO:0007669"/>
    <property type="project" value="UniProtKB-SubCell"/>
</dbReference>
<feature type="transmembrane region" description="Helical" evidence="16">
    <location>
        <begin position="422"/>
        <end position="442"/>
    </location>
</feature>
<evidence type="ECO:0000256" key="8">
    <source>
        <dbReference type="ARBA" id="ARBA00022989"/>
    </source>
</evidence>
<dbReference type="SUPFAM" id="SSF52540">
    <property type="entry name" value="P-loop containing nucleoside triphosphate hydrolases"/>
    <property type="match status" value="1"/>
</dbReference>
<evidence type="ECO:0000259" key="17">
    <source>
        <dbReference type="PROSITE" id="PS51711"/>
    </source>
</evidence>
<feature type="binding site" evidence="14">
    <location>
        <begin position="74"/>
        <end position="77"/>
    </location>
    <ligand>
        <name>GTP</name>
        <dbReference type="ChEBI" id="CHEBI:37565"/>
        <label>1</label>
    </ligand>
</feature>
<comment type="similarity">
    <text evidence="16">Belongs to the TRAFAC class TrmE-Era-EngA-EngB-Septin-like GTPase superfamily. FeoB GTPase (TC 9.A.8) family.</text>
</comment>
<keyword evidence="15" id="KW-0479">Metal-binding</keyword>
<feature type="binding site" evidence="15">
    <location>
        <position position="39"/>
    </location>
    <ligand>
        <name>Mg(2+)</name>
        <dbReference type="ChEBI" id="CHEBI:18420"/>
        <label>2</label>
    </ligand>
</feature>
<feature type="binding site" evidence="14">
    <location>
        <begin position="28"/>
        <end position="35"/>
    </location>
    <ligand>
        <name>GTP</name>
        <dbReference type="ChEBI" id="CHEBI:37565"/>
        <label>1</label>
    </ligand>
</feature>
<evidence type="ECO:0000256" key="13">
    <source>
        <dbReference type="NCBIfam" id="TIGR00437"/>
    </source>
</evidence>
<keyword evidence="11 14" id="KW-0342">GTP-binding</keyword>
<feature type="transmembrane region" description="Helical" evidence="16">
    <location>
        <begin position="481"/>
        <end position="499"/>
    </location>
</feature>